<name>D4RYL1_9FIRM</name>
<comment type="pathway">
    <text evidence="9">Protein modification; lipoprotein biosynthesis (signal peptide cleavage).</text>
</comment>
<keyword evidence="8 9" id="KW-0472">Membrane</keyword>
<dbReference type="UniPathway" id="UPA00665"/>
<comment type="similarity">
    <text evidence="1 9 10">Belongs to the peptidase A8 family.</text>
</comment>
<dbReference type="GO" id="GO:0006508">
    <property type="term" value="P:proteolysis"/>
    <property type="evidence" value="ECO:0007669"/>
    <property type="project" value="UniProtKB-KW"/>
</dbReference>
<dbReference type="Proteomes" id="UP000006238">
    <property type="component" value="Unassembled WGS sequence"/>
</dbReference>
<comment type="catalytic activity">
    <reaction evidence="9">
        <text>Release of signal peptides from bacterial membrane prolipoproteins. Hydrolyzes -Xaa-Yaa-Zaa-|-(S,diacylglyceryl)Cys-, in which Xaa is hydrophobic (preferably Leu), and Yaa (Ala or Ser) and Zaa (Gly or Ala) have small, neutral side chains.</text>
        <dbReference type="EC" id="3.4.23.36"/>
    </reaction>
</comment>
<keyword evidence="7 9" id="KW-1133">Transmembrane helix</keyword>
<evidence type="ECO:0000256" key="9">
    <source>
        <dbReference type="HAMAP-Rule" id="MF_00161"/>
    </source>
</evidence>
<keyword evidence="3 9" id="KW-0645">Protease</keyword>
<accession>D4RYL1</accession>
<keyword evidence="4 9" id="KW-0812">Transmembrane</keyword>
<dbReference type="NCBIfam" id="TIGR00077">
    <property type="entry name" value="lspA"/>
    <property type="match status" value="1"/>
</dbReference>
<keyword evidence="12" id="KW-1185">Reference proteome</keyword>
<feature type="transmembrane region" description="Helical" evidence="9">
    <location>
        <begin position="63"/>
        <end position="80"/>
    </location>
</feature>
<dbReference type="GeneID" id="98918796"/>
<evidence type="ECO:0000256" key="1">
    <source>
        <dbReference type="ARBA" id="ARBA00006139"/>
    </source>
</evidence>
<dbReference type="GO" id="GO:0005886">
    <property type="term" value="C:plasma membrane"/>
    <property type="evidence" value="ECO:0007669"/>
    <property type="project" value="UniProtKB-SubCell"/>
</dbReference>
<feature type="active site" evidence="9">
    <location>
        <position position="114"/>
    </location>
</feature>
<dbReference type="EMBL" id="ABWN01000023">
    <property type="protein sequence ID" value="EFF68835.1"/>
    <property type="molecule type" value="Genomic_DNA"/>
</dbReference>
<dbReference type="PRINTS" id="PR00781">
    <property type="entry name" value="LIPOSIGPTASE"/>
</dbReference>
<feature type="transmembrane region" description="Helical" evidence="9">
    <location>
        <begin position="129"/>
        <end position="147"/>
    </location>
</feature>
<proteinExistence type="inferred from homology"/>
<evidence type="ECO:0000256" key="10">
    <source>
        <dbReference type="RuleBase" id="RU004181"/>
    </source>
</evidence>
<evidence type="ECO:0000256" key="2">
    <source>
        <dbReference type="ARBA" id="ARBA00022475"/>
    </source>
</evidence>
<evidence type="ECO:0000256" key="6">
    <source>
        <dbReference type="ARBA" id="ARBA00022801"/>
    </source>
</evidence>
<comment type="caution">
    <text evidence="11">The sequence shown here is derived from an EMBL/GenBank/DDBJ whole genome shotgun (WGS) entry which is preliminary data.</text>
</comment>
<dbReference type="InterPro" id="IPR001872">
    <property type="entry name" value="Peptidase_A8"/>
</dbReference>
<sequence>MVYIVVILVVLVADLIIKAKILEIPEAGFPIEKFKGKVKIVRTFNEGMAANVLDEDPAKVKKISSLVLVIFLILSLPLFFSKKGRINRKLGAALIIGGALSNVADRCIRGKVVDYIQFNMDKSDRMERMTYNIADFSIFIGTVLYMINSDSKKSKKNNKK</sequence>
<gene>
    <name evidence="9 11" type="primary">lspA</name>
    <name evidence="11" type="ORF">BUTYVIB_00918</name>
</gene>
<dbReference type="PANTHER" id="PTHR33695:SF1">
    <property type="entry name" value="LIPOPROTEIN SIGNAL PEPTIDASE"/>
    <property type="match status" value="1"/>
</dbReference>
<comment type="caution">
    <text evidence="9">Lacks conserved residue(s) required for the propagation of feature annotation.</text>
</comment>
<dbReference type="AlphaFoldDB" id="D4RYL1"/>
<dbReference type="PANTHER" id="PTHR33695">
    <property type="entry name" value="LIPOPROTEIN SIGNAL PEPTIDASE"/>
    <property type="match status" value="1"/>
</dbReference>
<comment type="subcellular location">
    <subcellularLocation>
        <location evidence="9">Cell membrane</location>
        <topology evidence="9">Multi-pass membrane protein</topology>
    </subcellularLocation>
</comment>
<dbReference type="EC" id="3.4.23.36" evidence="9"/>
<evidence type="ECO:0000313" key="11">
    <source>
        <dbReference type="EMBL" id="EFF68835.1"/>
    </source>
</evidence>
<keyword evidence="5 9" id="KW-0064">Aspartyl protease</keyword>
<reference evidence="11 12" key="1">
    <citation type="submission" date="2010-02" db="EMBL/GenBank/DDBJ databases">
        <authorList>
            <person name="Weinstock G."/>
            <person name="Sodergren E."/>
            <person name="Clifton S."/>
            <person name="Fulton L."/>
            <person name="Fulton B."/>
            <person name="Courtney L."/>
            <person name="Fronick C."/>
            <person name="Harrison M."/>
            <person name="Strong C."/>
            <person name="Farmer C."/>
            <person name="Delahaunty K."/>
            <person name="Markovic C."/>
            <person name="Hall O."/>
            <person name="Minx P."/>
            <person name="Tomlinson C."/>
            <person name="Mitreva M."/>
            <person name="Nelson J."/>
            <person name="Hou S."/>
            <person name="Wollam A."/>
            <person name="Pepin K.H."/>
            <person name="Johnson M."/>
            <person name="Bhonagiri V."/>
            <person name="Zhang X."/>
            <person name="Suruliraj S."/>
            <person name="Warren W."/>
            <person name="Chinwalla A."/>
            <person name="Mardis E.R."/>
            <person name="Wilson R.K."/>
        </authorList>
    </citation>
    <scope>NUCLEOTIDE SEQUENCE [LARGE SCALE GENOMIC DNA]</scope>
    <source>
        <strain evidence="11 12">DSM 2876</strain>
    </source>
</reference>
<dbReference type="RefSeq" id="WP_005602119.1">
    <property type="nucleotide sequence ID" value="NZ_GG663522.1"/>
</dbReference>
<dbReference type="Pfam" id="PF01252">
    <property type="entry name" value="Peptidase_A8"/>
    <property type="match status" value="1"/>
</dbReference>
<dbReference type="GO" id="GO:0004190">
    <property type="term" value="F:aspartic-type endopeptidase activity"/>
    <property type="evidence" value="ECO:0007669"/>
    <property type="project" value="UniProtKB-UniRule"/>
</dbReference>
<protein>
    <recommendedName>
        <fullName evidence="9">Lipoprotein signal peptidase</fullName>
        <ecNumber evidence="9">3.4.23.36</ecNumber>
    </recommendedName>
    <alternativeName>
        <fullName evidence="9">Prolipoprotein signal peptidase</fullName>
    </alternativeName>
    <alternativeName>
        <fullName evidence="9">Signal peptidase II</fullName>
        <shortName evidence="9">SPase II</shortName>
    </alternativeName>
</protein>
<keyword evidence="2 9" id="KW-1003">Cell membrane</keyword>
<dbReference type="STRING" id="45851.BHV86_00490"/>
<dbReference type="eggNOG" id="COG0597">
    <property type="taxonomic scope" value="Bacteria"/>
</dbReference>
<organism evidence="11 12">
    <name type="scientific">Eshraghiella crossota DSM 2876</name>
    <dbReference type="NCBI Taxonomy" id="511680"/>
    <lineage>
        <taxon>Bacteria</taxon>
        <taxon>Bacillati</taxon>
        <taxon>Bacillota</taxon>
        <taxon>Clostridia</taxon>
        <taxon>Lachnospirales</taxon>
        <taxon>Lachnospiraceae</taxon>
        <taxon>Eshraghiella</taxon>
    </lineage>
</organism>
<keyword evidence="6 9" id="KW-0378">Hydrolase</keyword>
<comment type="function">
    <text evidence="9">This protein specifically catalyzes the removal of signal peptides from prolipoproteins.</text>
</comment>
<dbReference type="HAMAP" id="MF_00161">
    <property type="entry name" value="LspA"/>
    <property type="match status" value="1"/>
</dbReference>
<evidence type="ECO:0000256" key="5">
    <source>
        <dbReference type="ARBA" id="ARBA00022750"/>
    </source>
</evidence>
<evidence type="ECO:0000313" key="12">
    <source>
        <dbReference type="Proteomes" id="UP000006238"/>
    </source>
</evidence>
<evidence type="ECO:0000256" key="7">
    <source>
        <dbReference type="ARBA" id="ARBA00022989"/>
    </source>
</evidence>
<dbReference type="HOGENOM" id="CLU_083252_6_0_9"/>
<feature type="active site" evidence="9">
    <location>
        <position position="135"/>
    </location>
</feature>
<evidence type="ECO:0000256" key="8">
    <source>
        <dbReference type="ARBA" id="ARBA00023136"/>
    </source>
</evidence>
<evidence type="ECO:0000256" key="4">
    <source>
        <dbReference type="ARBA" id="ARBA00022692"/>
    </source>
</evidence>
<evidence type="ECO:0000256" key="3">
    <source>
        <dbReference type="ARBA" id="ARBA00022670"/>
    </source>
</evidence>